<feature type="domain" description="CMP/dCMP-type deaminase" evidence="1">
    <location>
        <begin position="15"/>
        <end position="142"/>
    </location>
</feature>
<dbReference type="GO" id="GO:0003824">
    <property type="term" value="F:catalytic activity"/>
    <property type="evidence" value="ECO:0007669"/>
    <property type="project" value="InterPro"/>
</dbReference>
<dbReference type="Gene3D" id="3.40.140.10">
    <property type="entry name" value="Cytidine Deaminase, domain 2"/>
    <property type="match status" value="1"/>
</dbReference>
<evidence type="ECO:0000259" key="1">
    <source>
        <dbReference type="PROSITE" id="PS51747"/>
    </source>
</evidence>
<reference evidence="2" key="1">
    <citation type="journal article" date="2020" name="Nature">
        <title>Giant virus diversity and host interactions through global metagenomics.</title>
        <authorList>
            <person name="Schulz F."/>
            <person name="Roux S."/>
            <person name="Paez-Espino D."/>
            <person name="Jungbluth S."/>
            <person name="Walsh D.A."/>
            <person name="Denef V.J."/>
            <person name="McMahon K.D."/>
            <person name="Konstantinidis K.T."/>
            <person name="Eloe-Fadrosh E.A."/>
            <person name="Kyrpides N.C."/>
            <person name="Woyke T."/>
        </authorList>
    </citation>
    <scope>NUCLEOTIDE SEQUENCE</scope>
    <source>
        <strain evidence="2">GVMAG-M-3300010354-11</strain>
    </source>
</reference>
<sequence length="166" mass="19535">MFLNFDVFQTKECKDKQDLYMQKAANAASHSNIHNHRHGCVIVNRRTSEIVAEGFNHYSEHLHHLFSIHAEVDALLKIKRYPKHLVHELDLYVVRIGTDRMGNPLKYSKPCTSCTQAIIKTGIRKVYFSTDENYLNNMNDVRSHPHPSYCQTNKKYECKYFRSKFE</sequence>
<dbReference type="PROSITE" id="PS51747">
    <property type="entry name" value="CYT_DCMP_DEAMINASES_2"/>
    <property type="match status" value="1"/>
</dbReference>
<dbReference type="Pfam" id="PF00383">
    <property type="entry name" value="dCMP_cyt_deam_1"/>
    <property type="match status" value="1"/>
</dbReference>
<organism evidence="2">
    <name type="scientific">viral metagenome</name>
    <dbReference type="NCBI Taxonomy" id="1070528"/>
    <lineage>
        <taxon>unclassified sequences</taxon>
        <taxon>metagenomes</taxon>
        <taxon>organismal metagenomes</taxon>
    </lineage>
</organism>
<accession>A0A6C0BEL4</accession>
<dbReference type="AlphaFoldDB" id="A0A6C0BEL4"/>
<dbReference type="InterPro" id="IPR002125">
    <property type="entry name" value="CMP_dCMP_dom"/>
</dbReference>
<dbReference type="EMBL" id="MN739141">
    <property type="protein sequence ID" value="QHS90586.1"/>
    <property type="molecule type" value="Genomic_DNA"/>
</dbReference>
<dbReference type="InterPro" id="IPR016193">
    <property type="entry name" value="Cytidine_deaminase-like"/>
</dbReference>
<protein>
    <recommendedName>
        <fullName evidence="1">CMP/dCMP-type deaminase domain-containing protein</fullName>
    </recommendedName>
</protein>
<evidence type="ECO:0000313" key="2">
    <source>
        <dbReference type="EMBL" id="QHS90586.1"/>
    </source>
</evidence>
<dbReference type="SUPFAM" id="SSF53927">
    <property type="entry name" value="Cytidine deaminase-like"/>
    <property type="match status" value="1"/>
</dbReference>
<proteinExistence type="predicted"/>
<name>A0A6C0BEL4_9ZZZZ</name>